<feature type="domain" description="Methyl-accepting transducer" evidence="4">
    <location>
        <begin position="37"/>
        <end position="281"/>
    </location>
</feature>
<dbReference type="PROSITE" id="PS50111">
    <property type="entry name" value="CHEMOTAXIS_TRANSDUC_2"/>
    <property type="match status" value="1"/>
</dbReference>
<reference evidence="5" key="1">
    <citation type="submission" date="2020-10" db="EMBL/GenBank/DDBJ databases">
        <title>Connecting structure to function with the recovery of over 1000 high-quality activated sludge metagenome-assembled genomes encoding full-length rRNA genes using long-read sequencing.</title>
        <authorList>
            <person name="Singleton C.M."/>
            <person name="Petriglieri F."/>
            <person name="Kristensen J.M."/>
            <person name="Kirkegaard R.H."/>
            <person name="Michaelsen T.Y."/>
            <person name="Andersen M.H."/>
            <person name="Karst S.M."/>
            <person name="Dueholm M.S."/>
            <person name="Nielsen P.H."/>
            <person name="Albertsen M."/>
        </authorList>
    </citation>
    <scope>NUCLEOTIDE SEQUENCE</scope>
    <source>
        <strain evidence="5">Skiv_18-Q3-R9-52_MAXAC.067</strain>
    </source>
</reference>
<name>A0A9D7SF84_9BACT</name>
<dbReference type="Proteomes" id="UP000886657">
    <property type="component" value="Unassembled WGS sequence"/>
</dbReference>
<dbReference type="SUPFAM" id="SSF58104">
    <property type="entry name" value="Methyl-accepting chemotaxis protein (MCP) signaling domain"/>
    <property type="match status" value="1"/>
</dbReference>
<dbReference type="InterPro" id="IPR004089">
    <property type="entry name" value="MCPsignal_dom"/>
</dbReference>
<sequence length="354" mass="37978">MSRWFAASPASGPTPVQELASSEPGQRATLTRLAAREASMLEGQVNFLTPELLQVDSLVREAAGTLEDALKTLNKSVQQQHSLAREVQANMNISLEGDDSTAGAESIGTTITATLDGFVGHMTEISGSTVKLVEQVEDIRERSQRMETMLEELTEIAGRTHLLSLNASIEAAHARQFGAGFAVVAGEVSKLADRSTALSTTIQEQVNGTRLALERTDAHVHAIASKDMNVAMASKAKSEALVQALQTSNWIVRDLVSQLEENAQKITEQVGHVVRSLQFEDLVHQTLMACLKELGNLMEQASAWKQLEAQLAAGEAEAPALAALEARLGEIEAARVQFRAVKSGSLAAGEIDLF</sequence>
<gene>
    <name evidence="5" type="ORF">IPP58_08485</name>
</gene>
<evidence type="ECO:0000313" key="6">
    <source>
        <dbReference type="Proteomes" id="UP000886657"/>
    </source>
</evidence>
<accession>A0A9D7SF84</accession>
<evidence type="ECO:0000256" key="3">
    <source>
        <dbReference type="SAM" id="MobiDB-lite"/>
    </source>
</evidence>
<dbReference type="PANTHER" id="PTHR32089:SF41">
    <property type="entry name" value="METHYL-ACCEPTING CHEMOTAXIS PROTEIN"/>
    <property type="match status" value="1"/>
</dbReference>
<evidence type="ECO:0000256" key="2">
    <source>
        <dbReference type="PROSITE-ProRule" id="PRU00284"/>
    </source>
</evidence>
<evidence type="ECO:0000313" key="5">
    <source>
        <dbReference type="EMBL" id="MBK9796524.1"/>
    </source>
</evidence>
<organism evidence="5 6">
    <name type="scientific">Candidatus Geothrix skivensis</name>
    <dbReference type="NCBI Taxonomy" id="2954439"/>
    <lineage>
        <taxon>Bacteria</taxon>
        <taxon>Pseudomonadati</taxon>
        <taxon>Acidobacteriota</taxon>
        <taxon>Holophagae</taxon>
        <taxon>Holophagales</taxon>
        <taxon>Holophagaceae</taxon>
        <taxon>Geothrix</taxon>
    </lineage>
</organism>
<proteinExistence type="predicted"/>
<dbReference type="Pfam" id="PF00015">
    <property type="entry name" value="MCPsignal"/>
    <property type="match status" value="1"/>
</dbReference>
<evidence type="ECO:0000259" key="4">
    <source>
        <dbReference type="PROSITE" id="PS50111"/>
    </source>
</evidence>
<dbReference type="PANTHER" id="PTHR32089">
    <property type="entry name" value="METHYL-ACCEPTING CHEMOTAXIS PROTEIN MCPB"/>
    <property type="match status" value="1"/>
</dbReference>
<dbReference type="SMART" id="SM00283">
    <property type="entry name" value="MA"/>
    <property type="match status" value="1"/>
</dbReference>
<protein>
    <recommendedName>
        <fullName evidence="4">Methyl-accepting transducer domain-containing protein</fullName>
    </recommendedName>
</protein>
<dbReference type="GO" id="GO:0016020">
    <property type="term" value="C:membrane"/>
    <property type="evidence" value="ECO:0007669"/>
    <property type="project" value="InterPro"/>
</dbReference>
<dbReference type="GO" id="GO:0007165">
    <property type="term" value="P:signal transduction"/>
    <property type="evidence" value="ECO:0007669"/>
    <property type="project" value="UniProtKB-KW"/>
</dbReference>
<dbReference type="Gene3D" id="1.10.287.950">
    <property type="entry name" value="Methyl-accepting chemotaxis protein"/>
    <property type="match status" value="1"/>
</dbReference>
<dbReference type="AlphaFoldDB" id="A0A9D7SF84"/>
<evidence type="ECO:0000256" key="1">
    <source>
        <dbReference type="ARBA" id="ARBA00023224"/>
    </source>
</evidence>
<keyword evidence="1 2" id="KW-0807">Transducer</keyword>
<dbReference type="EMBL" id="JADKIO010000006">
    <property type="protein sequence ID" value="MBK9796524.1"/>
    <property type="molecule type" value="Genomic_DNA"/>
</dbReference>
<feature type="region of interest" description="Disordered" evidence="3">
    <location>
        <begin position="1"/>
        <end position="25"/>
    </location>
</feature>
<comment type="caution">
    <text evidence="5">The sequence shown here is derived from an EMBL/GenBank/DDBJ whole genome shotgun (WGS) entry which is preliminary data.</text>
</comment>